<keyword evidence="2" id="KW-1185">Reference proteome</keyword>
<protein>
    <submittedName>
        <fullName evidence="1">Uncharacterized protein</fullName>
    </submittedName>
</protein>
<evidence type="ECO:0000313" key="1">
    <source>
        <dbReference type="EMBL" id="EAR89497.2"/>
    </source>
</evidence>
<dbReference type="Proteomes" id="UP000009168">
    <property type="component" value="Unassembled WGS sequence"/>
</dbReference>
<organism evidence="1 2">
    <name type="scientific">Tetrahymena thermophila (strain SB210)</name>
    <dbReference type="NCBI Taxonomy" id="312017"/>
    <lineage>
        <taxon>Eukaryota</taxon>
        <taxon>Sar</taxon>
        <taxon>Alveolata</taxon>
        <taxon>Ciliophora</taxon>
        <taxon>Intramacronucleata</taxon>
        <taxon>Oligohymenophorea</taxon>
        <taxon>Hymenostomatida</taxon>
        <taxon>Tetrahymenina</taxon>
        <taxon>Tetrahymenidae</taxon>
        <taxon>Tetrahymena</taxon>
    </lineage>
</organism>
<evidence type="ECO:0000313" key="2">
    <source>
        <dbReference type="Proteomes" id="UP000009168"/>
    </source>
</evidence>
<reference evidence="2" key="1">
    <citation type="journal article" date="2006" name="PLoS Biol.">
        <title>Macronuclear genome sequence of the ciliate Tetrahymena thermophila, a model eukaryote.</title>
        <authorList>
            <person name="Eisen J.A."/>
            <person name="Coyne R.S."/>
            <person name="Wu M."/>
            <person name="Wu D."/>
            <person name="Thiagarajan M."/>
            <person name="Wortman J.R."/>
            <person name="Badger J.H."/>
            <person name="Ren Q."/>
            <person name="Amedeo P."/>
            <person name="Jones K.M."/>
            <person name="Tallon L.J."/>
            <person name="Delcher A.L."/>
            <person name="Salzberg S.L."/>
            <person name="Silva J.C."/>
            <person name="Haas B.J."/>
            <person name="Majoros W.H."/>
            <person name="Farzad M."/>
            <person name="Carlton J.M."/>
            <person name="Smith R.K. Jr."/>
            <person name="Garg J."/>
            <person name="Pearlman R.E."/>
            <person name="Karrer K.M."/>
            <person name="Sun L."/>
            <person name="Manning G."/>
            <person name="Elde N.C."/>
            <person name="Turkewitz A.P."/>
            <person name="Asai D.J."/>
            <person name="Wilkes D.E."/>
            <person name="Wang Y."/>
            <person name="Cai H."/>
            <person name="Collins K."/>
            <person name="Stewart B.A."/>
            <person name="Lee S.R."/>
            <person name="Wilamowska K."/>
            <person name="Weinberg Z."/>
            <person name="Ruzzo W.L."/>
            <person name="Wloga D."/>
            <person name="Gaertig J."/>
            <person name="Frankel J."/>
            <person name="Tsao C.-C."/>
            <person name="Gorovsky M.A."/>
            <person name="Keeling P.J."/>
            <person name="Waller R.F."/>
            <person name="Patron N.J."/>
            <person name="Cherry J.M."/>
            <person name="Stover N.A."/>
            <person name="Krieger C.J."/>
            <person name="del Toro C."/>
            <person name="Ryder H.F."/>
            <person name="Williamson S.C."/>
            <person name="Barbeau R.A."/>
            <person name="Hamilton E.P."/>
            <person name="Orias E."/>
        </authorList>
    </citation>
    <scope>NUCLEOTIDE SEQUENCE [LARGE SCALE GENOMIC DNA]</scope>
    <source>
        <strain evidence="2">SB210</strain>
    </source>
</reference>
<dbReference type="EMBL" id="GG662820">
    <property type="protein sequence ID" value="EAR89497.2"/>
    <property type="molecule type" value="Genomic_DNA"/>
</dbReference>
<sequence length="411" mass="49273">MLKIEEEQLNLLLQSQDHIMNKIDQNQDEKYLERHTKQCFYRFQQFPNQVTVVCSQSEITQKQCQIRLINNNVRQNQSQQFSQYSKTFYYDLFFKIISRYNNSQIQLDRNCITRMKSVFSNIKEEESNHLASPQTMMIRTNHQLINQGLLNQVTTYLQKIKPRFFKVFSYQIDEIVTLDVKDCCQDILKNYVCCLFQKFLSKEKNKESKQKIQIISQQYFNNKKQGKKILKNKYAVDLHNFKNSFMRLVTQLICPNILDCFNLSEYQKNSLIEIIKRLKENSVKFRAQQIKYQHYTKIHYTALFLKHYETDFYKLNRNSKISAFECKIYQLDVSEFKNLTYSEILRCNNFKSLFGQIIIQCLQIAESQQQVKIKCKSNACDHDLQNNRYFYINKVKKGIQKLMIGKKAKGF</sequence>
<accession>Q22WC0</accession>
<proteinExistence type="predicted"/>
<dbReference type="GeneID" id="7835220"/>
<gene>
    <name evidence="1" type="ORF">TTHERM_00158140</name>
</gene>
<name>Q22WC0_TETTS</name>
<dbReference type="HOGENOM" id="CLU_938387_0_0_1"/>
<dbReference type="AlphaFoldDB" id="Q22WC0"/>
<dbReference type="KEGG" id="tet:TTHERM_00158140"/>
<dbReference type="RefSeq" id="XP_001009742.2">
    <property type="nucleotide sequence ID" value="XM_001009742.2"/>
</dbReference>
<dbReference type="InParanoid" id="Q22WC0"/>